<dbReference type="Gene3D" id="3.30.9.10">
    <property type="entry name" value="D-Amino Acid Oxidase, subunit A, domain 2"/>
    <property type="match status" value="1"/>
</dbReference>
<dbReference type="SUPFAM" id="SSF51905">
    <property type="entry name" value="FAD/NAD(P)-binding domain"/>
    <property type="match status" value="1"/>
</dbReference>
<dbReference type="EMBL" id="BSNK01000002">
    <property type="protein sequence ID" value="GLQ24722.1"/>
    <property type="molecule type" value="Genomic_DNA"/>
</dbReference>
<evidence type="ECO:0000259" key="6">
    <source>
        <dbReference type="Pfam" id="PF01266"/>
    </source>
</evidence>
<keyword evidence="8" id="KW-1185">Reference proteome</keyword>
<evidence type="ECO:0000256" key="2">
    <source>
        <dbReference type="ARBA" id="ARBA00022630"/>
    </source>
</evidence>
<comment type="cofactor">
    <cofactor evidence="1">
        <name>FAD</name>
        <dbReference type="ChEBI" id="CHEBI:57692"/>
    </cofactor>
</comment>
<comment type="similarity">
    <text evidence="5">Belongs to the L2HGDH family.</text>
</comment>
<dbReference type="RefSeq" id="WP_284391488.1">
    <property type="nucleotide sequence ID" value="NZ_BSNK01000002.1"/>
</dbReference>
<evidence type="ECO:0000313" key="8">
    <source>
        <dbReference type="Proteomes" id="UP001161391"/>
    </source>
</evidence>
<reference evidence="7" key="2">
    <citation type="submission" date="2023-01" db="EMBL/GenBank/DDBJ databases">
        <title>Draft genome sequence of Algimonas ampicilliniresistens strain NBRC 108219.</title>
        <authorList>
            <person name="Sun Q."/>
            <person name="Mori K."/>
        </authorList>
    </citation>
    <scope>NUCLEOTIDE SEQUENCE</scope>
    <source>
        <strain evidence="7">NBRC 108219</strain>
    </source>
</reference>
<keyword evidence="2" id="KW-0285">Flavoprotein</keyword>
<comment type="caution">
    <text evidence="7">The sequence shown here is derived from an EMBL/GenBank/DDBJ whole genome shotgun (WGS) entry which is preliminary data.</text>
</comment>
<sequence>MNDELVADVAVIGAGVVGLACARALAQAGQSVFCLEAEPSFGTGISSRNSEVIHAGLYYPEGSLKTTLCIKGRRALYDYCDARRVPYQKCGKLIVAVTPEETERLSTLEKQALRNGVENVDAVTPETARAMEPDVTSYGALLSRETGIIDSHSLMQAYLSDVEAAGGMVVFNSRISAVRRSSDGYEVELEGEAERFRFRRLVIAGGLSAQHIAGTLIAEDGATDSDHAAIPKLHYVAGRYYGYSGRHAVRHLIYPLPVDGGLGVHATLDLAGQLRFGPDARWVDTENYDLDPICPPEFVNAIQRYMPWVSAERLHPAYVGIRPKLAGPGEGFRDFEIHTSDQHGQEGLVCLYGIESPGLTASLAIGDVVTRELS</sequence>
<dbReference type="PANTHER" id="PTHR43104:SF4">
    <property type="entry name" value="L-2-HYDROXYGLUTARATE DEHYDROGENASE, MITOCHONDRIAL"/>
    <property type="match status" value="1"/>
</dbReference>
<keyword evidence="4" id="KW-0560">Oxidoreductase</keyword>
<dbReference type="InterPro" id="IPR006076">
    <property type="entry name" value="FAD-dep_OxRdtase"/>
</dbReference>
<keyword evidence="3" id="KW-0274">FAD</keyword>
<gene>
    <name evidence="7" type="ORF">GCM10007853_25960</name>
</gene>
<evidence type="ECO:0000256" key="3">
    <source>
        <dbReference type="ARBA" id="ARBA00022827"/>
    </source>
</evidence>
<feature type="domain" description="FAD dependent oxidoreductase" evidence="6">
    <location>
        <begin position="8"/>
        <end position="370"/>
    </location>
</feature>
<reference evidence="7" key="1">
    <citation type="journal article" date="2014" name="Int. J. Syst. Evol. Microbiol.">
        <title>Complete genome of a new Firmicutes species belonging to the dominant human colonic microbiota ('Ruminococcus bicirculans') reveals two chromosomes and a selective capacity to utilize plant glucans.</title>
        <authorList>
            <consortium name="NISC Comparative Sequencing Program"/>
            <person name="Wegmann U."/>
            <person name="Louis P."/>
            <person name="Goesmann A."/>
            <person name="Henrissat B."/>
            <person name="Duncan S.H."/>
            <person name="Flint H.J."/>
        </authorList>
    </citation>
    <scope>NUCLEOTIDE SEQUENCE</scope>
    <source>
        <strain evidence="7">NBRC 108219</strain>
    </source>
</reference>
<dbReference type="PANTHER" id="PTHR43104">
    <property type="entry name" value="L-2-HYDROXYGLUTARATE DEHYDROGENASE, MITOCHONDRIAL"/>
    <property type="match status" value="1"/>
</dbReference>
<dbReference type="Pfam" id="PF01266">
    <property type="entry name" value="DAO"/>
    <property type="match status" value="1"/>
</dbReference>
<evidence type="ECO:0000313" key="7">
    <source>
        <dbReference type="EMBL" id="GLQ24722.1"/>
    </source>
</evidence>
<evidence type="ECO:0000256" key="1">
    <source>
        <dbReference type="ARBA" id="ARBA00001974"/>
    </source>
</evidence>
<dbReference type="Gene3D" id="3.50.50.60">
    <property type="entry name" value="FAD/NAD(P)-binding domain"/>
    <property type="match status" value="1"/>
</dbReference>
<name>A0ABQ5VCN9_9PROT</name>
<dbReference type="InterPro" id="IPR036188">
    <property type="entry name" value="FAD/NAD-bd_sf"/>
</dbReference>
<evidence type="ECO:0000256" key="5">
    <source>
        <dbReference type="ARBA" id="ARBA00037941"/>
    </source>
</evidence>
<dbReference type="Proteomes" id="UP001161391">
    <property type="component" value="Unassembled WGS sequence"/>
</dbReference>
<protein>
    <recommendedName>
        <fullName evidence="6">FAD dependent oxidoreductase domain-containing protein</fullName>
    </recommendedName>
</protein>
<proteinExistence type="inferred from homology"/>
<evidence type="ECO:0000256" key="4">
    <source>
        <dbReference type="ARBA" id="ARBA00023002"/>
    </source>
</evidence>
<accession>A0ABQ5VCN9</accession>
<organism evidence="7 8">
    <name type="scientific">Algimonas ampicilliniresistens</name>
    <dbReference type="NCBI Taxonomy" id="1298735"/>
    <lineage>
        <taxon>Bacteria</taxon>
        <taxon>Pseudomonadati</taxon>
        <taxon>Pseudomonadota</taxon>
        <taxon>Alphaproteobacteria</taxon>
        <taxon>Maricaulales</taxon>
        <taxon>Robiginitomaculaceae</taxon>
        <taxon>Algimonas</taxon>
    </lineage>
</organism>